<dbReference type="GO" id="GO:0016740">
    <property type="term" value="F:transferase activity"/>
    <property type="evidence" value="ECO:0007669"/>
    <property type="project" value="UniProtKB-KW"/>
</dbReference>
<dbReference type="OrthoDB" id="835336at2"/>
<evidence type="ECO:0000313" key="2">
    <source>
        <dbReference type="Proteomes" id="UP000295696"/>
    </source>
</evidence>
<reference evidence="1 2" key="1">
    <citation type="submission" date="2019-03" db="EMBL/GenBank/DDBJ databases">
        <title>Genomic Encyclopedia of Type Strains, Phase IV (KMG-IV): sequencing the most valuable type-strain genomes for metagenomic binning, comparative biology and taxonomic classification.</title>
        <authorList>
            <person name="Goeker M."/>
        </authorList>
    </citation>
    <scope>NUCLEOTIDE SEQUENCE [LARGE SCALE GENOMIC DNA]</scope>
    <source>
        <strain evidence="1 2">DSM 104836</strain>
    </source>
</reference>
<name>A0A4R3J6X6_9RHOB</name>
<organism evidence="1 2">
    <name type="scientific">Primorskyibacter sedentarius</name>
    <dbReference type="NCBI Taxonomy" id="745311"/>
    <lineage>
        <taxon>Bacteria</taxon>
        <taxon>Pseudomonadati</taxon>
        <taxon>Pseudomonadota</taxon>
        <taxon>Alphaproteobacteria</taxon>
        <taxon>Rhodobacterales</taxon>
        <taxon>Roseobacteraceae</taxon>
        <taxon>Primorskyibacter</taxon>
    </lineage>
</organism>
<accession>A0A4R3J6X6</accession>
<dbReference type="AlphaFoldDB" id="A0A4R3J6X6"/>
<dbReference type="EMBL" id="SLZU01000012">
    <property type="protein sequence ID" value="TCS61105.1"/>
    <property type="molecule type" value="Genomic_DNA"/>
</dbReference>
<dbReference type="Pfam" id="PF13704">
    <property type="entry name" value="Glyco_tranf_2_4"/>
    <property type="match status" value="1"/>
</dbReference>
<keyword evidence="1" id="KW-0808">Transferase</keyword>
<proteinExistence type="predicted"/>
<comment type="caution">
    <text evidence="1">The sequence shown here is derived from an EMBL/GenBank/DDBJ whole genome shotgun (WGS) entry which is preliminary data.</text>
</comment>
<sequence length="287" mass="32122">MKICALTMAYKDYWALGVWYRHYARLLGPQALYVVAHGSDPEIERICPGASVVTIPRDDLSHFDRRRADMLNAFQAGLLESYDWVIRTDVDELICADPELGGLDQIFSQAADYPVLTALGLDLVEMPDDRALSDTVFSSRKNASFSGHYSKAFALSRPANLALHGTRVKPRKLQGFPYLMPEGLYLVHVKYANLEALRQVNSDRMRIGNSAAKGLPGTGWREADADAARFLDGFAAKPLLPWGRARAKAYRVLSAVPARSERLGIVKARALKFPFRTTLPDWFEKFD</sequence>
<gene>
    <name evidence="1" type="ORF">EDD52_11263</name>
</gene>
<keyword evidence="2" id="KW-1185">Reference proteome</keyword>
<protein>
    <submittedName>
        <fullName evidence="1">Glycosyl transferase family 2</fullName>
    </submittedName>
</protein>
<dbReference type="Proteomes" id="UP000295696">
    <property type="component" value="Unassembled WGS sequence"/>
</dbReference>
<evidence type="ECO:0000313" key="1">
    <source>
        <dbReference type="EMBL" id="TCS61105.1"/>
    </source>
</evidence>